<name>A0A0N7LRW3_9RHOB</name>
<comment type="similarity">
    <text evidence="6">Belongs to the acetyltransferase family. OlsB subfamily.</text>
</comment>
<evidence type="ECO:0000256" key="8">
    <source>
        <dbReference type="ARBA" id="ARBA00039866"/>
    </source>
</evidence>
<dbReference type="InterPro" id="IPR052351">
    <property type="entry name" value="Ornithine_N-alpha-AT"/>
</dbReference>
<evidence type="ECO:0000256" key="10">
    <source>
        <dbReference type="ARBA" id="ARBA00047785"/>
    </source>
</evidence>
<dbReference type="AlphaFoldDB" id="A0A0N7LRW3"/>
<evidence type="ECO:0000256" key="1">
    <source>
        <dbReference type="ARBA" id="ARBA00005189"/>
    </source>
</evidence>
<dbReference type="PANTHER" id="PTHR37323">
    <property type="entry name" value="GCN5-RELATED N-ACETYLTRANSFERASE"/>
    <property type="match status" value="1"/>
</dbReference>
<keyword evidence="2" id="KW-0444">Lipid biosynthesis</keyword>
<dbReference type="Gene3D" id="3.40.630.30">
    <property type="match status" value="1"/>
</dbReference>
<evidence type="ECO:0000313" key="11">
    <source>
        <dbReference type="EMBL" id="CUH51940.1"/>
    </source>
</evidence>
<protein>
    <recommendedName>
        <fullName evidence="8">L-ornithine N(alpha)-acyltransferase</fullName>
        <ecNumber evidence="7">2.3.2.30</ecNumber>
    </recommendedName>
</protein>
<dbReference type="EC" id="2.3.2.30" evidence="7"/>
<comment type="function">
    <text evidence="9">Catalyzes the first step in the biosynthesis of ornithine lipids, which are phosphorus-free membrane lipids. Catalyzes the 3-hydroxyacyl-acyl carrier protein-dependent acylation of ornithine to form lyso-ornithine lipid (LOL).</text>
</comment>
<sequence>MLTKGRYCVRTAASAADLQAAQRLRNLAFHGSDAALDVDAFDDQCIHYLIEETATNRLVCVFRMLSLNGGQDIGRSYAAQFYELEALKTFPGPMVEMGRFCVHPDVHDPDVLRIAWGAMTRYVDDHAVELLFGCASFEGTDTSHYLDSFAMLRDRHLAPPRWLPRVKAPKVFRFANRLRRKPNLKAAQLAMPPMLRSYLMMGGWVSDHAVVDQKMNTLHVFTGVEVKAIPPARKRLLRAISGEGLRRG</sequence>
<dbReference type="OrthoDB" id="9787072at2"/>
<organism evidence="11 12">
    <name type="scientific">Shimia marina</name>
    <dbReference type="NCBI Taxonomy" id="321267"/>
    <lineage>
        <taxon>Bacteria</taxon>
        <taxon>Pseudomonadati</taxon>
        <taxon>Pseudomonadota</taxon>
        <taxon>Alphaproteobacteria</taxon>
        <taxon>Rhodobacterales</taxon>
        <taxon>Roseobacteraceae</taxon>
    </lineage>
</organism>
<evidence type="ECO:0000313" key="12">
    <source>
        <dbReference type="Proteomes" id="UP000054823"/>
    </source>
</evidence>
<dbReference type="GO" id="GO:0006629">
    <property type="term" value="P:lipid metabolic process"/>
    <property type="evidence" value="ECO:0007669"/>
    <property type="project" value="UniProtKB-KW"/>
</dbReference>
<dbReference type="RefSeq" id="WP_058239175.1">
    <property type="nucleotide sequence ID" value="NZ_CYPW01000009.1"/>
</dbReference>
<evidence type="ECO:0000256" key="6">
    <source>
        <dbReference type="ARBA" id="ARBA00038095"/>
    </source>
</evidence>
<comment type="catalytic activity">
    <reaction evidence="10">
        <text>a (3R)-hydroxyacyl-[ACP] + L-ornithine = a lyso-ornithine lipid + holo-[ACP] + H(+)</text>
        <dbReference type="Rhea" id="RHEA:20633"/>
        <dbReference type="Rhea" id="RHEA-COMP:9685"/>
        <dbReference type="Rhea" id="RHEA-COMP:9945"/>
        <dbReference type="ChEBI" id="CHEBI:15378"/>
        <dbReference type="ChEBI" id="CHEBI:46911"/>
        <dbReference type="ChEBI" id="CHEBI:64479"/>
        <dbReference type="ChEBI" id="CHEBI:78827"/>
        <dbReference type="ChEBI" id="CHEBI:138482"/>
        <dbReference type="EC" id="2.3.2.30"/>
    </reaction>
    <physiologicalReaction direction="left-to-right" evidence="10">
        <dbReference type="Rhea" id="RHEA:20634"/>
    </physiologicalReaction>
</comment>
<keyword evidence="4" id="KW-0443">Lipid metabolism</keyword>
<evidence type="ECO:0000256" key="9">
    <source>
        <dbReference type="ARBA" id="ARBA00045724"/>
    </source>
</evidence>
<keyword evidence="12" id="KW-1185">Reference proteome</keyword>
<dbReference type="PANTHER" id="PTHR37323:SF1">
    <property type="entry name" value="L-ORNITHINE N(ALPHA)-ACYLTRANSFERASE"/>
    <property type="match status" value="1"/>
</dbReference>
<comment type="pathway">
    <text evidence="1">Lipid metabolism.</text>
</comment>
<evidence type="ECO:0000256" key="3">
    <source>
        <dbReference type="ARBA" id="ARBA00022679"/>
    </source>
</evidence>
<evidence type="ECO:0000256" key="4">
    <source>
        <dbReference type="ARBA" id="ARBA00023098"/>
    </source>
</evidence>
<keyword evidence="5" id="KW-0012">Acyltransferase</keyword>
<dbReference type="STRING" id="321267.SHM7688_01380"/>
<dbReference type="SUPFAM" id="SSF55729">
    <property type="entry name" value="Acyl-CoA N-acyltransferases (Nat)"/>
    <property type="match status" value="1"/>
</dbReference>
<keyword evidence="3" id="KW-0808">Transferase</keyword>
<dbReference type="GO" id="GO:0043810">
    <property type="term" value="F:ornithine-acyl [acyl carrier protein] N-acyltransferase activity"/>
    <property type="evidence" value="ECO:0007669"/>
    <property type="project" value="UniProtKB-EC"/>
</dbReference>
<proteinExistence type="inferred from homology"/>
<evidence type="ECO:0000256" key="2">
    <source>
        <dbReference type="ARBA" id="ARBA00022516"/>
    </source>
</evidence>
<dbReference type="Proteomes" id="UP000054823">
    <property type="component" value="Unassembled WGS sequence"/>
</dbReference>
<gene>
    <name evidence="11" type="ORF">SHM7688_01380</name>
</gene>
<reference evidence="11 12" key="1">
    <citation type="submission" date="2015-09" db="EMBL/GenBank/DDBJ databases">
        <authorList>
            <consortium name="Swine Surveillance"/>
        </authorList>
    </citation>
    <scope>NUCLEOTIDE SEQUENCE [LARGE SCALE GENOMIC DNA]</scope>
    <source>
        <strain evidence="11 12">CECT 7688</strain>
    </source>
</reference>
<accession>A0A0N7LRW3</accession>
<evidence type="ECO:0000256" key="7">
    <source>
        <dbReference type="ARBA" id="ARBA00039058"/>
    </source>
</evidence>
<dbReference type="Pfam" id="PF13444">
    <property type="entry name" value="Acetyltransf_5"/>
    <property type="match status" value="1"/>
</dbReference>
<dbReference type="EMBL" id="CYPW01000009">
    <property type="protein sequence ID" value="CUH51940.1"/>
    <property type="molecule type" value="Genomic_DNA"/>
</dbReference>
<evidence type="ECO:0000256" key="5">
    <source>
        <dbReference type="ARBA" id="ARBA00023315"/>
    </source>
</evidence>
<dbReference type="InterPro" id="IPR016181">
    <property type="entry name" value="Acyl_CoA_acyltransferase"/>
</dbReference>